<reference evidence="3 4" key="1">
    <citation type="submission" date="2018-06" db="EMBL/GenBank/DDBJ databases">
        <title>Comparative genomics of Brasilonema spp. strains.</title>
        <authorList>
            <person name="Alvarenga D.O."/>
            <person name="Fiore M.F."/>
            <person name="Varani A.M."/>
        </authorList>
    </citation>
    <scope>NUCLEOTIDE SEQUENCE [LARGE SCALE GENOMIC DNA]</scope>
    <source>
        <strain evidence="3 4">UFV-OR1</strain>
    </source>
</reference>
<dbReference type="EMBL" id="QMEC01000029">
    <property type="protein sequence ID" value="NMF63050.1"/>
    <property type="molecule type" value="Genomic_DNA"/>
</dbReference>
<comment type="caution">
    <text evidence="3">The sequence shown here is derived from an EMBL/GenBank/DDBJ whole genome shotgun (WGS) entry which is preliminary data.</text>
</comment>
<dbReference type="SUPFAM" id="SSF53756">
    <property type="entry name" value="UDP-Glycosyltransferase/glycogen phosphorylase"/>
    <property type="match status" value="1"/>
</dbReference>
<dbReference type="Pfam" id="PF13439">
    <property type="entry name" value="Glyco_transf_4"/>
    <property type="match status" value="1"/>
</dbReference>
<accession>A0ABX1M3H3</accession>
<proteinExistence type="predicted"/>
<dbReference type="PANTHER" id="PTHR45947">
    <property type="entry name" value="SULFOQUINOVOSYL TRANSFERASE SQD2"/>
    <property type="match status" value="1"/>
</dbReference>
<feature type="domain" description="Glycosyltransferase subfamily 4-like N-terminal" evidence="2">
    <location>
        <begin position="13"/>
        <end position="218"/>
    </location>
</feature>
<dbReference type="GO" id="GO:0016740">
    <property type="term" value="F:transferase activity"/>
    <property type="evidence" value="ECO:0007669"/>
    <property type="project" value="UniProtKB-KW"/>
</dbReference>
<gene>
    <name evidence="3" type="ORF">DP115_09765</name>
</gene>
<feature type="domain" description="Glycosyl transferase family 1" evidence="1">
    <location>
        <begin position="251"/>
        <end position="392"/>
    </location>
</feature>
<keyword evidence="4" id="KW-1185">Reference proteome</keyword>
<keyword evidence="3" id="KW-0808">Transferase</keyword>
<evidence type="ECO:0000313" key="3">
    <source>
        <dbReference type="EMBL" id="NMF63050.1"/>
    </source>
</evidence>
<sequence>MKALILSNSDISGGAARATYRLHQGLQDINFNSQMLVQVKNSDDQAVIGSRSVSGIGQVVTGLRLILDQLPLKFYDNRVSTTFSPQWLPDTIHSKIARLAPDIINLHWVSAGYLQIETIAKFNKPIVWTFHDMWAFTGGCHYNQDCDRYTASCGACPQLGSSKNWDLSHWVWQRKAKAWKNLNLTVVTPSSWLAQCVKVSSLLKERRVEVIPYGLDTQKYRPINKQVARSLLNLPQDKQLLLFGALQATSDKRKGFHLLQSALNELNESGWKDRLELVVFGSSKAESSTNFGFKSHYLGMLGDDLSLALAYSAADVFIAPSDQDNLPNTVLEAIACGTPCVAFHIGGMPDMIEHQKNGYLAQPYKIEDLAGGIAWVLENTERHQKLSYRAREKAEQEFTLEIQARRYLSLFKTLVMESEVSKH</sequence>
<dbReference type="InterPro" id="IPR050194">
    <property type="entry name" value="Glycosyltransferase_grp1"/>
</dbReference>
<dbReference type="Gene3D" id="3.40.50.2000">
    <property type="entry name" value="Glycogen Phosphorylase B"/>
    <property type="match status" value="2"/>
</dbReference>
<dbReference type="InterPro" id="IPR001296">
    <property type="entry name" value="Glyco_trans_1"/>
</dbReference>
<evidence type="ECO:0000313" key="4">
    <source>
        <dbReference type="Proteomes" id="UP000762253"/>
    </source>
</evidence>
<dbReference type="PANTHER" id="PTHR45947:SF13">
    <property type="entry name" value="TRANSFERASE"/>
    <property type="match status" value="1"/>
</dbReference>
<name>A0ABX1M3H3_9CYAN</name>
<dbReference type="Proteomes" id="UP000762253">
    <property type="component" value="Unassembled WGS sequence"/>
</dbReference>
<dbReference type="CDD" id="cd03825">
    <property type="entry name" value="GT4_WcaC-like"/>
    <property type="match status" value="1"/>
</dbReference>
<protein>
    <submittedName>
        <fullName evidence="3">Glycosyl transferase</fullName>
    </submittedName>
</protein>
<evidence type="ECO:0000259" key="1">
    <source>
        <dbReference type="Pfam" id="PF00534"/>
    </source>
</evidence>
<evidence type="ECO:0000259" key="2">
    <source>
        <dbReference type="Pfam" id="PF13439"/>
    </source>
</evidence>
<organism evidence="3 4">
    <name type="scientific">Brasilonema octagenarum UFV-OR1</name>
    <dbReference type="NCBI Taxonomy" id="417115"/>
    <lineage>
        <taxon>Bacteria</taxon>
        <taxon>Bacillati</taxon>
        <taxon>Cyanobacteriota</taxon>
        <taxon>Cyanophyceae</taxon>
        <taxon>Nostocales</taxon>
        <taxon>Scytonemataceae</taxon>
        <taxon>Brasilonema</taxon>
        <taxon>Octagenarum group</taxon>
    </lineage>
</organism>
<dbReference type="InterPro" id="IPR028098">
    <property type="entry name" value="Glyco_trans_4-like_N"/>
</dbReference>
<dbReference type="Pfam" id="PF00534">
    <property type="entry name" value="Glycos_transf_1"/>
    <property type="match status" value="1"/>
</dbReference>
<dbReference type="RefSeq" id="WP_169264650.1">
    <property type="nucleotide sequence ID" value="NZ_QMEC01000029.1"/>
</dbReference>